<organism evidence="1 2">
    <name type="scientific">Dipteronia sinensis</name>
    <dbReference type="NCBI Taxonomy" id="43782"/>
    <lineage>
        <taxon>Eukaryota</taxon>
        <taxon>Viridiplantae</taxon>
        <taxon>Streptophyta</taxon>
        <taxon>Embryophyta</taxon>
        <taxon>Tracheophyta</taxon>
        <taxon>Spermatophyta</taxon>
        <taxon>Magnoliopsida</taxon>
        <taxon>eudicotyledons</taxon>
        <taxon>Gunneridae</taxon>
        <taxon>Pentapetalae</taxon>
        <taxon>rosids</taxon>
        <taxon>malvids</taxon>
        <taxon>Sapindales</taxon>
        <taxon>Sapindaceae</taxon>
        <taxon>Hippocastanoideae</taxon>
        <taxon>Acereae</taxon>
        <taxon>Dipteronia</taxon>
    </lineage>
</organism>
<keyword evidence="2" id="KW-1185">Reference proteome</keyword>
<dbReference type="SUPFAM" id="SSF55455">
    <property type="entry name" value="SRF-like"/>
    <property type="match status" value="1"/>
</dbReference>
<dbReference type="GO" id="GO:0046983">
    <property type="term" value="F:protein dimerization activity"/>
    <property type="evidence" value="ECO:0007669"/>
    <property type="project" value="InterPro"/>
</dbReference>
<dbReference type="EMBL" id="JANJYJ010000002">
    <property type="protein sequence ID" value="KAK3227078.1"/>
    <property type="molecule type" value="Genomic_DNA"/>
</dbReference>
<dbReference type="InterPro" id="IPR036879">
    <property type="entry name" value="TF_MADSbox_sf"/>
</dbReference>
<reference evidence="1" key="1">
    <citation type="journal article" date="2023" name="Plant J.">
        <title>Genome sequences and population genomics provide insights into the demographic history, inbreeding, and mutation load of two 'living fossil' tree species of Dipteronia.</title>
        <authorList>
            <person name="Feng Y."/>
            <person name="Comes H.P."/>
            <person name="Chen J."/>
            <person name="Zhu S."/>
            <person name="Lu R."/>
            <person name="Zhang X."/>
            <person name="Li P."/>
            <person name="Qiu J."/>
            <person name="Olsen K.M."/>
            <person name="Qiu Y."/>
        </authorList>
    </citation>
    <scope>NUCLEOTIDE SEQUENCE</scope>
    <source>
        <strain evidence="1">NBL</strain>
    </source>
</reference>
<comment type="caution">
    <text evidence="1">The sequence shown here is derived from an EMBL/GenBank/DDBJ whole genome shotgun (WGS) entry which is preliminary data.</text>
</comment>
<proteinExistence type="predicted"/>
<protein>
    <submittedName>
        <fullName evidence="1">Uncharacterized protein</fullName>
    </submittedName>
</protein>
<dbReference type="GO" id="GO:0003677">
    <property type="term" value="F:DNA binding"/>
    <property type="evidence" value="ECO:0007669"/>
    <property type="project" value="InterPro"/>
</dbReference>
<sequence>MNEITTLCGVMGCAIIYSTFDNHPEIWPSPPELTCVLDRFMESPKAEREKYIMDQKIFLGRHVSWSSNVLERERKKN</sequence>
<dbReference type="Proteomes" id="UP001281410">
    <property type="component" value="Unassembled WGS sequence"/>
</dbReference>
<gene>
    <name evidence="1" type="ORF">Dsin_006940</name>
</gene>
<evidence type="ECO:0000313" key="2">
    <source>
        <dbReference type="Proteomes" id="UP001281410"/>
    </source>
</evidence>
<accession>A0AAE0EG17</accession>
<evidence type="ECO:0000313" key="1">
    <source>
        <dbReference type="EMBL" id="KAK3227078.1"/>
    </source>
</evidence>
<dbReference type="AlphaFoldDB" id="A0AAE0EG17"/>
<name>A0AAE0EG17_9ROSI</name>